<dbReference type="Gene3D" id="3.20.20.140">
    <property type="entry name" value="Metal-dependent hydrolases"/>
    <property type="match status" value="1"/>
</dbReference>
<dbReference type="HOGENOM" id="CLU_044590_6_0_0"/>
<feature type="domain" description="Amidohydrolase-related" evidence="2">
    <location>
        <begin position="44"/>
        <end position="242"/>
    </location>
</feature>
<dbReference type="GO" id="GO:0019748">
    <property type="term" value="P:secondary metabolic process"/>
    <property type="evidence" value="ECO:0007669"/>
    <property type="project" value="TreeGrafter"/>
</dbReference>
<dbReference type="RefSeq" id="WP_002655685.1">
    <property type="nucleotide sequence ID" value="NZ_CH672377.1"/>
</dbReference>
<gene>
    <name evidence="3" type="ORF">DSM3645_10442</name>
</gene>
<proteinExistence type="predicted"/>
<sequence>MKIWDMHCHLPSPQLTGESLMEQAEQLLEIAGRVGISKLCLFLEVGKPLGPFSDDEIVRVLERYYDRLYGFVWCDLQQTAESVDLLQKWVGDGPMVGLKLGGFSGVCSRREYAPVFEKAIDLKAVIYQHTWLKVSGNLPNESTPQDVVDLAKRYPDYPFICGHSGGDWEVGIRAVTAAPNVSIGIGGFYPTSGIVESGVRQLGAERVLYGSDAPGRSFSSQLGKVLGADLPDEHKQMILYDNFDRLMQPISRKKGWIAP</sequence>
<protein>
    <recommendedName>
        <fullName evidence="2">Amidohydrolase-related domain-containing protein</fullName>
    </recommendedName>
</protein>
<organism evidence="3 4">
    <name type="scientific">Blastopirellula marina DSM 3645</name>
    <dbReference type="NCBI Taxonomy" id="314230"/>
    <lineage>
        <taxon>Bacteria</taxon>
        <taxon>Pseudomonadati</taxon>
        <taxon>Planctomycetota</taxon>
        <taxon>Planctomycetia</taxon>
        <taxon>Pirellulales</taxon>
        <taxon>Pirellulaceae</taxon>
        <taxon>Blastopirellula</taxon>
    </lineage>
</organism>
<name>A3ZM29_9BACT</name>
<dbReference type="InterPro" id="IPR032466">
    <property type="entry name" value="Metal_Hydrolase"/>
</dbReference>
<evidence type="ECO:0000313" key="4">
    <source>
        <dbReference type="Proteomes" id="UP000004358"/>
    </source>
</evidence>
<dbReference type="EMBL" id="AANZ01000001">
    <property type="protein sequence ID" value="EAQ82812.1"/>
    <property type="molecule type" value="Genomic_DNA"/>
</dbReference>
<dbReference type="GO" id="GO:0016831">
    <property type="term" value="F:carboxy-lyase activity"/>
    <property type="evidence" value="ECO:0007669"/>
    <property type="project" value="InterPro"/>
</dbReference>
<accession>A3ZM29</accession>
<evidence type="ECO:0000256" key="1">
    <source>
        <dbReference type="ARBA" id="ARBA00023239"/>
    </source>
</evidence>
<evidence type="ECO:0000259" key="2">
    <source>
        <dbReference type="Pfam" id="PF04909"/>
    </source>
</evidence>
<dbReference type="SUPFAM" id="SSF51556">
    <property type="entry name" value="Metallo-dependent hydrolases"/>
    <property type="match status" value="1"/>
</dbReference>
<dbReference type="PANTHER" id="PTHR21240:SF28">
    <property type="entry name" value="ISO-OROTATE DECARBOXYLASE (EUROFUNG)"/>
    <property type="match status" value="1"/>
</dbReference>
<dbReference type="eggNOG" id="COG2159">
    <property type="taxonomic scope" value="Bacteria"/>
</dbReference>
<dbReference type="PANTHER" id="PTHR21240">
    <property type="entry name" value="2-AMINO-3-CARBOXYLMUCONATE-6-SEMIALDEHYDE DECARBOXYLASE"/>
    <property type="match status" value="1"/>
</dbReference>
<dbReference type="Pfam" id="PF04909">
    <property type="entry name" value="Amidohydro_2"/>
    <property type="match status" value="1"/>
</dbReference>
<keyword evidence="1" id="KW-0456">Lyase</keyword>
<dbReference type="Proteomes" id="UP000004358">
    <property type="component" value="Unassembled WGS sequence"/>
</dbReference>
<evidence type="ECO:0000313" key="3">
    <source>
        <dbReference type="EMBL" id="EAQ82812.1"/>
    </source>
</evidence>
<reference evidence="3 4" key="1">
    <citation type="submission" date="2006-02" db="EMBL/GenBank/DDBJ databases">
        <authorList>
            <person name="Amann R."/>
            <person name="Ferriera S."/>
            <person name="Johnson J."/>
            <person name="Kravitz S."/>
            <person name="Halpern A."/>
            <person name="Remington K."/>
            <person name="Beeson K."/>
            <person name="Tran B."/>
            <person name="Rogers Y.-H."/>
            <person name="Friedman R."/>
            <person name="Venter J.C."/>
        </authorList>
    </citation>
    <scope>NUCLEOTIDE SEQUENCE [LARGE SCALE GENOMIC DNA]</scope>
    <source>
        <strain evidence="3 4">DSM 3645</strain>
    </source>
</reference>
<dbReference type="AlphaFoldDB" id="A3ZM29"/>
<dbReference type="OrthoDB" id="9771932at2"/>
<comment type="caution">
    <text evidence="3">The sequence shown here is derived from an EMBL/GenBank/DDBJ whole genome shotgun (WGS) entry which is preliminary data.</text>
</comment>
<dbReference type="InterPro" id="IPR006680">
    <property type="entry name" value="Amidohydro-rel"/>
</dbReference>
<dbReference type="GO" id="GO:0005737">
    <property type="term" value="C:cytoplasm"/>
    <property type="evidence" value="ECO:0007669"/>
    <property type="project" value="TreeGrafter"/>
</dbReference>
<dbReference type="GO" id="GO:0016787">
    <property type="term" value="F:hydrolase activity"/>
    <property type="evidence" value="ECO:0007669"/>
    <property type="project" value="InterPro"/>
</dbReference>
<dbReference type="InterPro" id="IPR032465">
    <property type="entry name" value="ACMSD"/>
</dbReference>
<dbReference type="STRING" id="314230.DSM3645_10442"/>